<accession>A0AA48HZW4</accession>
<evidence type="ECO:0008006" key="3">
    <source>
        <dbReference type="Google" id="ProtNLM"/>
    </source>
</evidence>
<reference evidence="1" key="1">
    <citation type="submission" date="2023-01" db="EMBL/GenBank/DDBJ databases">
        <title>Complete genome sequence of Planctobacterium marinum strain Dej080120_11.</title>
        <authorList>
            <person name="Ueki S."/>
            <person name="Maruyama F."/>
        </authorList>
    </citation>
    <scope>NUCLEOTIDE SEQUENCE</scope>
    <source>
        <strain evidence="1">Dej080120_11</strain>
    </source>
</reference>
<dbReference type="AlphaFoldDB" id="A0AA48HZW4"/>
<proteinExistence type="predicted"/>
<keyword evidence="2" id="KW-1185">Reference proteome</keyword>
<protein>
    <recommendedName>
        <fullName evidence="3">General secretion pathway protein K</fullName>
    </recommendedName>
</protein>
<evidence type="ECO:0000313" key="1">
    <source>
        <dbReference type="EMBL" id="BDX07690.1"/>
    </source>
</evidence>
<gene>
    <name evidence="1" type="ORF">MACH26_32110</name>
</gene>
<name>A0AA48HZW4_9ALTE</name>
<dbReference type="KEGG" id="pmaw:MACH26_32110"/>
<dbReference type="RefSeq" id="WP_338293774.1">
    <property type="nucleotide sequence ID" value="NZ_AP027272.1"/>
</dbReference>
<evidence type="ECO:0000313" key="2">
    <source>
        <dbReference type="Proteomes" id="UP001333710"/>
    </source>
</evidence>
<sequence length="270" mass="29922">MIFRKQQGIALVQVLLISTVLMLLVVQLSSKANNAVEIATELKHKAGAETKIQSAMAHIQFALLTQSRVDFDIQALDRSLGFFGEPQRVEADLTVEIQDMAGLLSTSFIGIGWDKYLNGNANQLNTIRKWQGMDDYGVASAQMRNARIPYIEEVLLLPGLEGTDLTYLTNLPTGFFNVGTAPDGLLSKVFGELTAQRIAELRESREFSRDTVNQIDGLQEASVFPPGTMARVKITSDRHDRKDSHVSRGRYFQLQPGNDIPIIEIGLTTK</sequence>
<organism evidence="1 2">
    <name type="scientific">Planctobacterium marinum</name>
    <dbReference type="NCBI Taxonomy" id="1631968"/>
    <lineage>
        <taxon>Bacteria</taxon>
        <taxon>Pseudomonadati</taxon>
        <taxon>Pseudomonadota</taxon>
        <taxon>Gammaproteobacteria</taxon>
        <taxon>Alteromonadales</taxon>
        <taxon>Alteromonadaceae</taxon>
        <taxon>Planctobacterium</taxon>
    </lineage>
</organism>
<dbReference type="EMBL" id="AP027272">
    <property type="protein sequence ID" value="BDX07690.1"/>
    <property type="molecule type" value="Genomic_DNA"/>
</dbReference>
<dbReference type="Proteomes" id="UP001333710">
    <property type="component" value="Chromosome"/>
</dbReference>